<organism evidence="3 4">
    <name type="scientific">Ananas comosus</name>
    <name type="common">Pineapple</name>
    <name type="synonym">Ananas ananas</name>
    <dbReference type="NCBI Taxonomy" id="4615"/>
    <lineage>
        <taxon>Eukaryota</taxon>
        <taxon>Viridiplantae</taxon>
        <taxon>Streptophyta</taxon>
        <taxon>Embryophyta</taxon>
        <taxon>Tracheophyta</taxon>
        <taxon>Spermatophyta</taxon>
        <taxon>Magnoliopsida</taxon>
        <taxon>Liliopsida</taxon>
        <taxon>Poales</taxon>
        <taxon>Bromeliaceae</taxon>
        <taxon>Bromelioideae</taxon>
        <taxon>Ananas</taxon>
    </lineage>
</organism>
<dbReference type="GO" id="GO:0046856">
    <property type="term" value="P:phosphatidylinositol dephosphorylation"/>
    <property type="evidence" value="ECO:0007669"/>
    <property type="project" value="InterPro"/>
</dbReference>
<comment type="caution">
    <text evidence="3">The sequence shown here is derived from an EMBL/GenBank/DDBJ whole genome shotgun (WGS) entry which is preliminary data.</text>
</comment>
<accession>A0A199UMA9</accession>
<dbReference type="PANTHER" id="PTHR11200:SF275">
    <property type="entry name" value="LD06095P"/>
    <property type="match status" value="1"/>
</dbReference>
<dbReference type="EMBL" id="LSRQ01006699">
    <property type="protein sequence ID" value="OAY65725.1"/>
    <property type="molecule type" value="Genomic_DNA"/>
</dbReference>
<dbReference type="SMART" id="SM00128">
    <property type="entry name" value="IPPc"/>
    <property type="match status" value="1"/>
</dbReference>
<dbReference type="GO" id="GO:0009733">
    <property type="term" value="P:response to auxin"/>
    <property type="evidence" value="ECO:0007669"/>
    <property type="project" value="TreeGrafter"/>
</dbReference>
<dbReference type="PANTHER" id="PTHR11200">
    <property type="entry name" value="INOSITOL 5-PHOSPHATASE"/>
    <property type="match status" value="1"/>
</dbReference>
<dbReference type="GO" id="GO:0009753">
    <property type="term" value="P:response to jasmonic acid"/>
    <property type="evidence" value="ECO:0007669"/>
    <property type="project" value="TreeGrafter"/>
</dbReference>
<evidence type="ECO:0000313" key="4">
    <source>
        <dbReference type="Proteomes" id="UP000092600"/>
    </source>
</evidence>
<dbReference type="InterPro" id="IPR046985">
    <property type="entry name" value="IP5"/>
</dbReference>
<dbReference type="Proteomes" id="UP000092600">
    <property type="component" value="Unassembled WGS sequence"/>
</dbReference>
<evidence type="ECO:0000313" key="3">
    <source>
        <dbReference type="EMBL" id="OAY65725.1"/>
    </source>
</evidence>
<comment type="similarity">
    <text evidence="1">Belongs to the inositol polyphosphate 5-phosphatase family.</text>
</comment>
<dbReference type="GO" id="GO:0005886">
    <property type="term" value="C:plasma membrane"/>
    <property type="evidence" value="ECO:0007669"/>
    <property type="project" value="TreeGrafter"/>
</dbReference>
<name>A0A199UMA9_ANACO</name>
<dbReference type="Pfam" id="PF22669">
    <property type="entry name" value="Exo_endo_phos2"/>
    <property type="match status" value="1"/>
</dbReference>
<proteinExistence type="inferred from homology"/>
<dbReference type="Gene3D" id="3.60.10.10">
    <property type="entry name" value="Endonuclease/exonuclease/phosphatase"/>
    <property type="match status" value="1"/>
</dbReference>
<dbReference type="GO" id="GO:0043813">
    <property type="term" value="F:phosphatidylinositol-3,5-bisphosphate 5-phosphatase activity"/>
    <property type="evidence" value="ECO:0007669"/>
    <property type="project" value="TreeGrafter"/>
</dbReference>
<dbReference type="InterPro" id="IPR036691">
    <property type="entry name" value="Endo/exonu/phosph_ase_sf"/>
</dbReference>
<sequence>RPRDPSQLVADYLTDHEGIETVAVEKFCGFSTNSVLCFCIVTWNMNGRRWDCYTQLRVDKCAVGGCGGLIRRKKGAVGVYIVINRIHMVFISCHLSAHMHNVEERNSQWRHISYSLFAKNRSPYAMASHVTVWLGDLNYRLHGISTLPARSLIHKNLHSLLTSKDQLLQEAERGQVFRGYYCEGTLSFKPTYKYNVGSSNYDTQATRSECLSWTDRILFKIDSSSVIDAVLHSYESLDQISSSDRKPVKAHLCSRLNNYSVDGILFL</sequence>
<reference evidence="3 4" key="1">
    <citation type="journal article" date="2016" name="DNA Res.">
        <title>The draft genome of MD-2 pineapple using hybrid error correction of long reads.</title>
        <authorList>
            <person name="Redwan R.M."/>
            <person name="Saidin A."/>
            <person name="Kumar S.V."/>
        </authorList>
    </citation>
    <scope>NUCLEOTIDE SEQUENCE [LARGE SCALE GENOMIC DNA]</scope>
    <source>
        <strain evidence="4">cv. MD2</strain>
        <tissue evidence="3">Leaf</tissue>
    </source>
</reference>
<dbReference type="GO" id="GO:0009651">
    <property type="term" value="P:response to salt stress"/>
    <property type="evidence" value="ECO:0007669"/>
    <property type="project" value="TreeGrafter"/>
</dbReference>
<dbReference type="GO" id="GO:0034485">
    <property type="term" value="F:phosphatidylinositol-3,4,5-trisphosphate 5-phosphatase activity"/>
    <property type="evidence" value="ECO:0007669"/>
    <property type="project" value="TreeGrafter"/>
</dbReference>
<evidence type="ECO:0000259" key="2">
    <source>
        <dbReference type="SMART" id="SM00128"/>
    </source>
</evidence>
<dbReference type="AlphaFoldDB" id="A0A199UMA9"/>
<dbReference type="SUPFAM" id="SSF56219">
    <property type="entry name" value="DNase I-like"/>
    <property type="match status" value="1"/>
</dbReference>
<dbReference type="GO" id="GO:0009737">
    <property type="term" value="P:response to abscisic acid"/>
    <property type="evidence" value="ECO:0007669"/>
    <property type="project" value="TreeGrafter"/>
</dbReference>
<feature type="domain" description="Inositol polyphosphate-related phosphatase" evidence="2">
    <location>
        <begin position="1"/>
        <end position="260"/>
    </location>
</feature>
<evidence type="ECO:0000256" key="1">
    <source>
        <dbReference type="ARBA" id="ARBA00010768"/>
    </source>
</evidence>
<feature type="non-terminal residue" evidence="3">
    <location>
        <position position="1"/>
    </location>
</feature>
<dbReference type="GO" id="GO:0004439">
    <property type="term" value="F:phosphatidylinositol-4,5-bisphosphate 5-phosphatase activity"/>
    <property type="evidence" value="ECO:0007669"/>
    <property type="project" value="TreeGrafter"/>
</dbReference>
<gene>
    <name evidence="3" type="ORF">ACMD2_18688</name>
</gene>
<dbReference type="InterPro" id="IPR000300">
    <property type="entry name" value="IPPc"/>
</dbReference>
<dbReference type="STRING" id="4615.A0A199UMA9"/>
<protein>
    <submittedName>
        <fullName evidence="3">Type IV inositol polyphosphate 5-phosphatase 11</fullName>
    </submittedName>
</protein>